<evidence type="ECO:0000256" key="1">
    <source>
        <dbReference type="ARBA" id="ARBA00023136"/>
    </source>
</evidence>
<dbReference type="Proteomes" id="UP001313282">
    <property type="component" value="Unassembled WGS sequence"/>
</dbReference>
<evidence type="ECO:0000313" key="4">
    <source>
        <dbReference type="Proteomes" id="UP001313282"/>
    </source>
</evidence>
<comment type="caution">
    <text evidence="3">The sequence shown here is derived from an EMBL/GenBank/DDBJ whole genome shotgun (WGS) entry which is preliminary data.</text>
</comment>
<dbReference type="AlphaFoldDB" id="A0AAN8MQI3"/>
<reference evidence="3 4" key="1">
    <citation type="submission" date="2019-10" db="EMBL/GenBank/DDBJ databases">
        <authorList>
            <person name="Palmer J.M."/>
        </authorList>
    </citation>
    <scope>NUCLEOTIDE SEQUENCE [LARGE SCALE GENOMIC DNA]</scope>
    <source>
        <strain evidence="3 4">TWF718</strain>
    </source>
</reference>
<dbReference type="InterPro" id="IPR033308">
    <property type="entry name" value="PGAP5/Cdc1/Ted1"/>
</dbReference>
<dbReference type="SUPFAM" id="SSF56300">
    <property type="entry name" value="Metallo-dependent phosphatases"/>
    <property type="match status" value="1"/>
</dbReference>
<evidence type="ECO:0000313" key="3">
    <source>
        <dbReference type="EMBL" id="KAK6344615.1"/>
    </source>
</evidence>
<dbReference type="PANTHER" id="PTHR13315:SF1">
    <property type="entry name" value="PROTEIN TED1"/>
    <property type="match status" value="1"/>
</dbReference>
<dbReference type="GO" id="GO:0016020">
    <property type="term" value="C:membrane"/>
    <property type="evidence" value="ECO:0007669"/>
    <property type="project" value="GOC"/>
</dbReference>
<name>A0AAN8MQI3_9PEZI</name>
<dbReference type="EMBL" id="JAVHNR010000004">
    <property type="protein sequence ID" value="KAK6344615.1"/>
    <property type="molecule type" value="Genomic_DNA"/>
</dbReference>
<dbReference type="InterPro" id="IPR029052">
    <property type="entry name" value="Metallo-depent_PP-like"/>
</dbReference>
<gene>
    <name evidence="3" type="ORF">TWF718_006573</name>
</gene>
<organism evidence="3 4">
    <name type="scientific">Orbilia javanica</name>
    <dbReference type="NCBI Taxonomy" id="47235"/>
    <lineage>
        <taxon>Eukaryota</taxon>
        <taxon>Fungi</taxon>
        <taxon>Dikarya</taxon>
        <taxon>Ascomycota</taxon>
        <taxon>Pezizomycotina</taxon>
        <taxon>Orbiliomycetes</taxon>
        <taxon>Orbiliales</taxon>
        <taxon>Orbiliaceae</taxon>
        <taxon>Orbilia</taxon>
    </lineage>
</organism>
<keyword evidence="2" id="KW-0812">Transmembrane</keyword>
<keyword evidence="4" id="KW-1185">Reference proteome</keyword>
<proteinExistence type="predicted"/>
<keyword evidence="1 2" id="KW-0472">Membrane</keyword>
<accession>A0AAN8MQI3</accession>
<protein>
    <recommendedName>
        <fullName evidence="5">Calcineurin-like phosphoesterase domain-containing protein</fullName>
    </recommendedName>
</protein>
<dbReference type="PANTHER" id="PTHR13315">
    <property type="entry name" value="METALLO PHOSPHOESTERASE RELATED"/>
    <property type="match status" value="1"/>
</dbReference>
<sequence>MPSLYSILSPLLSFLTVVSIISTTGLYVYPLLLNCSYPNPNAPFRLLTLADPQLEGNTSINRYASSPPWLRSLRQFRKTLDLWGNDHYLAHIYRTLHTTIPVLTGLLPFLPQGIPSPTHVTVLGDLIGSQWIDKEEFNSRGNRFWNTVFPTARRLPPRALTEAGKIPKTIYPLIQWPDTLINVVGNHDIGYAGDIRPDLIQRFEETYGPVNYGFTIPFPAVNISKTVDGVSKNITINPSLRIVNLNSLNIDSPAREFDIQMQTYNFMNKVFSEDVDWDGSVGTVLLTHVPLHKPAGVCVDPPMEKYYEPKYGSLLREQNHISKGASDMLLGELFGIRRVGEEKIEAGKEMGIIFTGHDHEGCDTVHWYSKNKEEEKKDGEEKKEGEEKVWKSAKWEEKVGKVGQGEKWVREVTVRSMMGEFGGNAGLTSAWFDAESMSWRFEYSTCPVGIQHYWWTVHIVDFITMVLAIVVGIMAAAGADGSKAKVPKVVVTKTNGSAKGIKEKKLQ</sequence>
<feature type="transmembrane region" description="Helical" evidence="2">
    <location>
        <begin position="453"/>
        <end position="478"/>
    </location>
</feature>
<evidence type="ECO:0008006" key="5">
    <source>
        <dbReference type="Google" id="ProtNLM"/>
    </source>
</evidence>
<keyword evidence="2" id="KW-1133">Transmembrane helix</keyword>
<evidence type="ECO:0000256" key="2">
    <source>
        <dbReference type="SAM" id="Phobius"/>
    </source>
</evidence>
<feature type="transmembrane region" description="Helical" evidence="2">
    <location>
        <begin position="12"/>
        <end position="32"/>
    </location>
</feature>
<dbReference type="GO" id="GO:0006506">
    <property type="term" value="P:GPI anchor biosynthetic process"/>
    <property type="evidence" value="ECO:0007669"/>
    <property type="project" value="InterPro"/>
</dbReference>
<dbReference type="GO" id="GO:0005783">
    <property type="term" value="C:endoplasmic reticulum"/>
    <property type="evidence" value="ECO:0007669"/>
    <property type="project" value="TreeGrafter"/>
</dbReference>